<dbReference type="PANTHER" id="PTHR46577:SF1">
    <property type="entry name" value="HTH-TYPE TRANSCRIPTIONAL REGULATORY PROTEIN GABR"/>
    <property type="match status" value="1"/>
</dbReference>
<evidence type="ECO:0000313" key="7">
    <source>
        <dbReference type="EMBL" id="CAG4910923.1"/>
    </source>
</evidence>
<keyword evidence="2" id="KW-0663">Pyridoxal phosphate</keyword>
<dbReference type="AlphaFoldDB" id="A0A9N8X3A8"/>
<dbReference type="InterPro" id="IPR036388">
    <property type="entry name" value="WH-like_DNA-bd_sf"/>
</dbReference>
<evidence type="ECO:0000256" key="3">
    <source>
        <dbReference type="ARBA" id="ARBA00023015"/>
    </source>
</evidence>
<dbReference type="InterPro" id="IPR000524">
    <property type="entry name" value="Tscrpt_reg_HTH_GntR"/>
</dbReference>
<dbReference type="PANTHER" id="PTHR46577">
    <property type="entry name" value="HTH-TYPE TRANSCRIPTIONAL REGULATORY PROTEIN GABR"/>
    <property type="match status" value="1"/>
</dbReference>
<reference evidence="7" key="1">
    <citation type="submission" date="2021-04" db="EMBL/GenBank/DDBJ databases">
        <authorList>
            <person name="Vanwijnsberghe S."/>
        </authorList>
    </citation>
    <scope>NUCLEOTIDE SEQUENCE</scope>
    <source>
        <strain evidence="7">LMG 31841</strain>
    </source>
</reference>
<dbReference type="CDD" id="cd07377">
    <property type="entry name" value="WHTH_GntR"/>
    <property type="match status" value="1"/>
</dbReference>
<dbReference type="InterPro" id="IPR051446">
    <property type="entry name" value="HTH_trans_reg/aminotransferase"/>
</dbReference>
<proteinExistence type="inferred from homology"/>
<dbReference type="SUPFAM" id="SSF46785">
    <property type="entry name" value="Winged helix' DNA-binding domain"/>
    <property type="match status" value="1"/>
</dbReference>
<evidence type="ECO:0000259" key="6">
    <source>
        <dbReference type="PROSITE" id="PS50949"/>
    </source>
</evidence>
<feature type="domain" description="HTH gntR-type" evidence="6">
    <location>
        <begin position="19"/>
        <end position="86"/>
    </location>
</feature>
<evidence type="ECO:0000256" key="1">
    <source>
        <dbReference type="ARBA" id="ARBA00005384"/>
    </source>
</evidence>
<dbReference type="RefSeq" id="WP_228880567.1">
    <property type="nucleotide sequence ID" value="NZ_CAJQZC010000008.1"/>
</dbReference>
<evidence type="ECO:0000256" key="4">
    <source>
        <dbReference type="ARBA" id="ARBA00023125"/>
    </source>
</evidence>
<dbReference type="Proteomes" id="UP000789704">
    <property type="component" value="Unassembled WGS sequence"/>
</dbReference>
<dbReference type="GO" id="GO:0003677">
    <property type="term" value="F:DNA binding"/>
    <property type="evidence" value="ECO:0007669"/>
    <property type="project" value="UniProtKB-KW"/>
</dbReference>
<dbReference type="Gene3D" id="1.10.10.10">
    <property type="entry name" value="Winged helix-like DNA-binding domain superfamily/Winged helix DNA-binding domain"/>
    <property type="match status" value="1"/>
</dbReference>
<dbReference type="Gene3D" id="3.40.640.10">
    <property type="entry name" value="Type I PLP-dependent aspartate aminotransferase-like (Major domain)"/>
    <property type="match status" value="1"/>
</dbReference>
<evidence type="ECO:0000313" key="8">
    <source>
        <dbReference type="Proteomes" id="UP000789704"/>
    </source>
</evidence>
<gene>
    <name evidence="7" type="primary">gabR_3</name>
    <name evidence="7" type="ORF">LMG31841_04013</name>
</gene>
<accession>A0A9N8X3A8</accession>
<comment type="caution">
    <text evidence="7">The sequence shown here is derived from an EMBL/GenBank/DDBJ whole genome shotgun (WGS) entry which is preliminary data.</text>
</comment>
<keyword evidence="4" id="KW-0238">DNA-binding</keyword>
<dbReference type="PROSITE" id="PS50949">
    <property type="entry name" value="HTH_GNTR"/>
    <property type="match status" value="1"/>
</dbReference>
<organism evidence="7 8">
    <name type="scientific">Paraburkholderia saeva</name>
    <dbReference type="NCBI Taxonomy" id="2777537"/>
    <lineage>
        <taxon>Bacteria</taxon>
        <taxon>Pseudomonadati</taxon>
        <taxon>Pseudomonadota</taxon>
        <taxon>Betaproteobacteria</taxon>
        <taxon>Burkholderiales</taxon>
        <taxon>Burkholderiaceae</taxon>
        <taxon>Paraburkholderia</taxon>
    </lineage>
</organism>
<keyword evidence="5" id="KW-0804">Transcription</keyword>
<protein>
    <submittedName>
        <fullName evidence="7">HTH-type transcriptional regulatory protein GabR</fullName>
    </submittedName>
</protein>
<dbReference type="Pfam" id="PF00392">
    <property type="entry name" value="GntR"/>
    <property type="match status" value="1"/>
</dbReference>
<keyword evidence="8" id="KW-1185">Reference proteome</keyword>
<dbReference type="GO" id="GO:0003700">
    <property type="term" value="F:DNA-binding transcription factor activity"/>
    <property type="evidence" value="ECO:0007669"/>
    <property type="project" value="InterPro"/>
</dbReference>
<dbReference type="SUPFAM" id="SSF53383">
    <property type="entry name" value="PLP-dependent transferases"/>
    <property type="match status" value="1"/>
</dbReference>
<dbReference type="CDD" id="cd00609">
    <property type="entry name" value="AAT_like"/>
    <property type="match status" value="1"/>
</dbReference>
<dbReference type="InterPro" id="IPR004839">
    <property type="entry name" value="Aminotransferase_I/II_large"/>
</dbReference>
<dbReference type="InterPro" id="IPR036390">
    <property type="entry name" value="WH_DNA-bd_sf"/>
</dbReference>
<dbReference type="InterPro" id="IPR015424">
    <property type="entry name" value="PyrdxlP-dep_Trfase"/>
</dbReference>
<comment type="similarity">
    <text evidence="1">In the C-terminal section; belongs to the class-I pyridoxal-phosphate-dependent aminotransferase family.</text>
</comment>
<evidence type="ECO:0000256" key="5">
    <source>
        <dbReference type="ARBA" id="ARBA00023163"/>
    </source>
</evidence>
<dbReference type="SMART" id="SM00345">
    <property type="entry name" value="HTH_GNTR"/>
    <property type="match status" value="1"/>
</dbReference>
<dbReference type="InterPro" id="IPR015421">
    <property type="entry name" value="PyrdxlP-dep_Trfase_major"/>
</dbReference>
<dbReference type="EMBL" id="CAJQZC010000008">
    <property type="protein sequence ID" value="CAG4910923.1"/>
    <property type="molecule type" value="Genomic_DNA"/>
</dbReference>
<keyword evidence="3" id="KW-0805">Transcription regulation</keyword>
<name>A0A9N8X3A8_9BURK</name>
<sequence length="491" mass="53569">MDFGLLLSAYAQQQNGRKLPRQRMLYEALRSAILEGTIAQGARLAATRVLADELGIARNSVLYAYERLAAEGFIEAGRHGSVVAHSGLQKPSSKRLGAPLPATLSKRVAGLRNDRDALKELVAFRPGLPALDEFPIAQWRAAMERAWRGVDASDLGYGGSHGHPWLRRAVADYLKVSRGVRCDIDQVFITDGTQTSLDVAARVLADSGDIAWIENPGYNGARAAFQATGLRVVPVPVDAHGIAPTPEHWRQSPPRLIYITPSHQYPLGSVLSLERRVALIDAARAHGSWIIEDDYDSEFRHEGPPLSAVQGLAADTPVVYVGTFSKTLFPALRLGFMVVPAQLASAISLTMGEISRRGRVADQIALADFIDSGMYSRHLRRMRRLYSERREALLEAIDRHLRDVVTVSGGAGGMHLTVRLDAPLSDVDVAREALARRIIVPPVSSYCLPAPDEHRYNGFVLGYAGVPADSTDGLVAQLRNVIETMVQARES</sequence>
<dbReference type="GO" id="GO:0030170">
    <property type="term" value="F:pyridoxal phosphate binding"/>
    <property type="evidence" value="ECO:0007669"/>
    <property type="project" value="InterPro"/>
</dbReference>
<dbReference type="Pfam" id="PF00155">
    <property type="entry name" value="Aminotran_1_2"/>
    <property type="match status" value="1"/>
</dbReference>
<evidence type="ECO:0000256" key="2">
    <source>
        <dbReference type="ARBA" id="ARBA00022898"/>
    </source>
</evidence>